<evidence type="ECO:0000313" key="3">
    <source>
        <dbReference type="Proteomes" id="UP001299546"/>
    </source>
</evidence>
<dbReference type="Gene3D" id="2.40.10.170">
    <property type="match status" value="1"/>
</dbReference>
<dbReference type="InterPro" id="IPR036101">
    <property type="entry name" value="CarD-like/TRCF_RID_sf"/>
</dbReference>
<evidence type="ECO:0000259" key="1">
    <source>
        <dbReference type="SMART" id="SM01058"/>
    </source>
</evidence>
<dbReference type="InterPro" id="IPR003711">
    <property type="entry name" value="CarD-like/TRCF_RID"/>
</dbReference>
<dbReference type="RefSeq" id="WP_066732770.1">
    <property type="nucleotide sequence ID" value="NZ_JAJCIQ010000001.1"/>
</dbReference>
<organism evidence="2 3">
    <name type="scientific">Bariatricus massiliensis</name>
    <dbReference type="NCBI Taxonomy" id="1745713"/>
    <lineage>
        <taxon>Bacteria</taxon>
        <taxon>Bacillati</taxon>
        <taxon>Bacillota</taxon>
        <taxon>Clostridia</taxon>
        <taxon>Lachnospirales</taxon>
        <taxon>Lachnospiraceae</taxon>
        <taxon>Bariatricus</taxon>
    </lineage>
</organism>
<dbReference type="InterPro" id="IPR048792">
    <property type="entry name" value="CarD_C"/>
</dbReference>
<protein>
    <submittedName>
        <fullName evidence="2">CarD family transcriptional regulator</fullName>
    </submittedName>
</protein>
<dbReference type="SUPFAM" id="SSF141259">
    <property type="entry name" value="CarD-like"/>
    <property type="match status" value="1"/>
</dbReference>
<dbReference type="Proteomes" id="UP001299546">
    <property type="component" value="Unassembled WGS sequence"/>
</dbReference>
<sequence length="171" mass="20076">MFGKGELVVYGRNGICEIVDITTMEIEGVPKDKLYYVLVPMKEKGRRIFTPVENKKIIIRRILTCEQALALIDEIPAIEELWICNDKLREATYKECMDSCDCREWIKIIKTMYLRNKERASQGKKITVTDEKYLHFAENSLYSELSLALHMKEAEMEDYITKRIDELRSLN</sequence>
<dbReference type="Pfam" id="PF02559">
    <property type="entry name" value="CarD_TRCF_RID"/>
    <property type="match status" value="1"/>
</dbReference>
<evidence type="ECO:0000313" key="2">
    <source>
        <dbReference type="EMBL" id="MCB7385924.1"/>
    </source>
</evidence>
<accession>A0ABS8DCJ7</accession>
<feature type="domain" description="CarD-like/TRCF RNAP-interacting" evidence="1">
    <location>
        <begin position="1"/>
        <end position="113"/>
    </location>
</feature>
<name>A0ABS8DCJ7_9FIRM</name>
<dbReference type="Gene3D" id="1.20.58.1290">
    <property type="entry name" value="CarD-like, C-terminal domain"/>
    <property type="match status" value="1"/>
</dbReference>
<reference evidence="2 3" key="1">
    <citation type="submission" date="2021-10" db="EMBL/GenBank/DDBJ databases">
        <title>Collection of gut derived symbiotic bacterial strains cultured from healthy donors.</title>
        <authorList>
            <person name="Lin H."/>
            <person name="Littmann E."/>
            <person name="Kohout C."/>
            <person name="Pamer E.G."/>
        </authorList>
    </citation>
    <scope>NUCLEOTIDE SEQUENCE [LARGE SCALE GENOMIC DNA]</scope>
    <source>
        <strain evidence="2 3">DFI.1.165</strain>
    </source>
</reference>
<gene>
    <name evidence="2" type="ORF">LIZ65_01375</name>
</gene>
<keyword evidence="3" id="KW-1185">Reference proteome</keyword>
<comment type="caution">
    <text evidence="2">The sequence shown here is derived from an EMBL/GenBank/DDBJ whole genome shotgun (WGS) entry which is preliminary data.</text>
</comment>
<dbReference type="SMART" id="SM01058">
    <property type="entry name" value="CarD_TRCF"/>
    <property type="match status" value="1"/>
</dbReference>
<dbReference type="EMBL" id="JAJCIS010000001">
    <property type="protein sequence ID" value="MCB7385924.1"/>
    <property type="molecule type" value="Genomic_DNA"/>
</dbReference>
<dbReference type="Pfam" id="PF21095">
    <property type="entry name" value="CarD_C"/>
    <property type="match status" value="1"/>
</dbReference>
<dbReference type="InterPro" id="IPR042215">
    <property type="entry name" value="CarD-like_C"/>
</dbReference>
<proteinExistence type="predicted"/>